<keyword evidence="4" id="KW-0456">Lyase</keyword>
<feature type="transmembrane region" description="Helical" evidence="5">
    <location>
        <begin position="214"/>
        <end position="239"/>
    </location>
</feature>
<comment type="caution">
    <text evidence="7">The sequence shown here is derived from an EMBL/GenBank/DDBJ whole genome shotgun (WGS) entry which is preliminary data.</text>
</comment>
<dbReference type="Pfam" id="PF00205">
    <property type="entry name" value="TPP_enzyme_M"/>
    <property type="match status" value="1"/>
</dbReference>
<dbReference type="Gene3D" id="3.40.50.970">
    <property type="match status" value="1"/>
</dbReference>
<dbReference type="GO" id="GO:0008949">
    <property type="term" value="F:oxalyl-CoA decarboxylase activity"/>
    <property type="evidence" value="ECO:0007669"/>
    <property type="project" value="TreeGrafter"/>
</dbReference>
<dbReference type="GO" id="GO:0000287">
    <property type="term" value="F:magnesium ion binding"/>
    <property type="evidence" value="ECO:0007669"/>
    <property type="project" value="InterPro"/>
</dbReference>
<evidence type="ECO:0000256" key="3">
    <source>
        <dbReference type="ARBA" id="ARBA00022842"/>
    </source>
</evidence>
<proteinExistence type="predicted"/>
<gene>
    <name evidence="7" type="ORF">IMAU30003_01646</name>
</gene>
<feature type="transmembrane region" description="Helical" evidence="5">
    <location>
        <begin position="176"/>
        <end position="194"/>
    </location>
</feature>
<dbReference type="AlphaFoldDB" id="A0A9Q5C8E3"/>
<dbReference type="EMBL" id="WCHB01000061">
    <property type="protein sequence ID" value="NRO35396.1"/>
    <property type="molecule type" value="Genomic_DNA"/>
</dbReference>
<sequence length="240" mass="26093">MSMAKGVVPDDSPSSAASARSLSLGQADVVLLIGARLNWMLSNGEAPLFREDAKFIQVKIDATEFNSNRKIDAPLQGDIKSVLKKLVPAIEKAGIKAPQNWLDLIAQDSKKNNDKFAARISASEAKPTLGYYSAIEPINDLMQKHPDTYIVSEGANTLDIGRNLVGMQKPRHRLDTGTWGVMGVGLGYAIATAVENGKPVIALEGHLVSMVWKWKPFVVTTYLLLLSLLTTVVFTMVMLT</sequence>
<keyword evidence="5" id="KW-0812">Transmembrane</keyword>
<protein>
    <submittedName>
        <fullName evidence="7">Oxalyl-CoA decarboxylase</fullName>
    </submittedName>
</protein>
<evidence type="ECO:0000256" key="2">
    <source>
        <dbReference type="ARBA" id="ARBA00022723"/>
    </source>
</evidence>
<keyword evidence="5" id="KW-0472">Membrane</keyword>
<dbReference type="PANTHER" id="PTHR43710">
    <property type="entry name" value="2-HYDROXYACYL-COA LYASE"/>
    <property type="match status" value="1"/>
</dbReference>
<dbReference type="SUPFAM" id="SSF52518">
    <property type="entry name" value="Thiamin diphosphate-binding fold (THDP-binding)"/>
    <property type="match status" value="1"/>
</dbReference>
<reference evidence="7" key="1">
    <citation type="submission" date="2019-09" db="EMBL/GenBank/DDBJ databases">
        <title>Comparative genomic analysis of Lactobacillus helveticus.</title>
        <authorList>
            <person name="Zhang H."/>
            <person name="Chen Y."/>
            <person name="Zhong Z."/>
        </authorList>
    </citation>
    <scope>NUCLEOTIDE SEQUENCE</scope>
    <source>
        <strain evidence="7">IMAU30003</strain>
    </source>
</reference>
<evidence type="ECO:0000256" key="4">
    <source>
        <dbReference type="ARBA" id="ARBA00023239"/>
    </source>
</evidence>
<dbReference type="InterPro" id="IPR045025">
    <property type="entry name" value="HACL1-like"/>
</dbReference>
<evidence type="ECO:0000313" key="8">
    <source>
        <dbReference type="Proteomes" id="UP000651333"/>
    </source>
</evidence>
<dbReference type="Gene3D" id="3.40.50.1220">
    <property type="entry name" value="TPP-binding domain"/>
    <property type="match status" value="1"/>
</dbReference>
<keyword evidence="5" id="KW-1133">Transmembrane helix</keyword>
<evidence type="ECO:0000256" key="5">
    <source>
        <dbReference type="SAM" id="Phobius"/>
    </source>
</evidence>
<dbReference type="InterPro" id="IPR029035">
    <property type="entry name" value="DHS-like_NAD/FAD-binding_dom"/>
</dbReference>
<dbReference type="InterPro" id="IPR012000">
    <property type="entry name" value="Thiamin_PyroP_enz_cen_dom"/>
</dbReference>
<evidence type="ECO:0000259" key="6">
    <source>
        <dbReference type="Pfam" id="PF00205"/>
    </source>
</evidence>
<dbReference type="GO" id="GO:0001561">
    <property type="term" value="P:fatty acid alpha-oxidation"/>
    <property type="evidence" value="ECO:0007669"/>
    <property type="project" value="TreeGrafter"/>
</dbReference>
<dbReference type="SUPFAM" id="SSF52467">
    <property type="entry name" value="DHS-like NAD/FAD-binding domain"/>
    <property type="match status" value="1"/>
</dbReference>
<keyword evidence="2" id="KW-0479">Metal-binding</keyword>
<dbReference type="InterPro" id="IPR029061">
    <property type="entry name" value="THDP-binding"/>
</dbReference>
<feature type="domain" description="Thiamine pyrophosphate enzyme central" evidence="6">
    <location>
        <begin position="2"/>
        <end position="86"/>
    </location>
</feature>
<keyword evidence="3" id="KW-0460">Magnesium</keyword>
<accession>A0A9Q5C8E3</accession>
<evidence type="ECO:0000256" key="1">
    <source>
        <dbReference type="ARBA" id="ARBA00001964"/>
    </source>
</evidence>
<dbReference type="GO" id="GO:0033611">
    <property type="term" value="P:oxalate catabolic process"/>
    <property type="evidence" value="ECO:0007669"/>
    <property type="project" value="TreeGrafter"/>
</dbReference>
<evidence type="ECO:0000313" key="7">
    <source>
        <dbReference type="EMBL" id="NRO35396.1"/>
    </source>
</evidence>
<dbReference type="PANTHER" id="PTHR43710:SF2">
    <property type="entry name" value="2-HYDROXYACYL-COA LYASE 1"/>
    <property type="match status" value="1"/>
</dbReference>
<dbReference type="Proteomes" id="UP000651333">
    <property type="component" value="Unassembled WGS sequence"/>
</dbReference>
<dbReference type="GO" id="GO:0030976">
    <property type="term" value="F:thiamine pyrophosphate binding"/>
    <property type="evidence" value="ECO:0007669"/>
    <property type="project" value="InterPro"/>
</dbReference>
<comment type="cofactor">
    <cofactor evidence="1">
        <name>thiamine diphosphate</name>
        <dbReference type="ChEBI" id="CHEBI:58937"/>
    </cofactor>
</comment>
<name>A0A9Q5C8E3_LACHE</name>
<organism evidence="7 8">
    <name type="scientific">Lactobacillus helveticus</name>
    <name type="common">Lactobacillus suntoryeus</name>
    <dbReference type="NCBI Taxonomy" id="1587"/>
    <lineage>
        <taxon>Bacteria</taxon>
        <taxon>Bacillati</taxon>
        <taxon>Bacillota</taxon>
        <taxon>Bacilli</taxon>
        <taxon>Lactobacillales</taxon>
        <taxon>Lactobacillaceae</taxon>
        <taxon>Lactobacillus</taxon>
    </lineage>
</organism>